<reference evidence="4" key="1">
    <citation type="submission" date="2015-06" db="EMBL/GenBank/DDBJ databases">
        <title>New insights into the roles of widespread benthic archaea in carbon and nitrogen cycling.</title>
        <authorList>
            <person name="Lazar C.S."/>
            <person name="Baker B.J."/>
            <person name="Seitz K.W."/>
            <person name="Hyde A.S."/>
            <person name="Dick G.J."/>
            <person name="Hinrichs K.-U."/>
            <person name="Teske A.P."/>
        </authorList>
    </citation>
    <scope>NUCLEOTIDE SEQUENCE [LARGE SCALE GENOMIC DNA]</scope>
</reference>
<dbReference type="InterPro" id="IPR000620">
    <property type="entry name" value="EamA_dom"/>
</dbReference>
<keyword evidence="1" id="KW-0812">Transmembrane</keyword>
<dbReference type="PANTHER" id="PTHR12715">
    <property type="entry name" value="TRANSPORTER, DRUG/METABOLITE EXPORTER FAMILY"/>
    <property type="match status" value="1"/>
</dbReference>
<dbReference type="SUPFAM" id="SSF103481">
    <property type="entry name" value="Multidrug resistance efflux transporter EmrE"/>
    <property type="match status" value="2"/>
</dbReference>
<feature type="transmembrane region" description="Helical" evidence="1">
    <location>
        <begin position="118"/>
        <end position="135"/>
    </location>
</feature>
<keyword evidence="1" id="KW-0472">Membrane</keyword>
<feature type="domain" description="EamA" evidence="2">
    <location>
        <begin position="145"/>
        <end position="279"/>
    </location>
</feature>
<organism evidence="3 4">
    <name type="scientific">miscellaneous Crenarchaeota group-1 archaeon SG8-32-3</name>
    <dbReference type="NCBI Taxonomy" id="1685125"/>
    <lineage>
        <taxon>Archaea</taxon>
        <taxon>Candidatus Bathyarchaeota</taxon>
        <taxon>MCG-1</taxon>
    </lineage>
</organism>
<feature type="transmembrane region" description="Helical" evidence="1">
    <location>
        <begin position="262"/>
        <end position="282"/>
    </location>
</feature>
<evidence type="ECO:0000256" key="1">
    <source>
        <dbReference type="SAM" id="Phobius"/>
    </source>
</evidence>
<feature type="domain" description="EamA" evidence="2">
    <location>
        <begin position="7"/>
        <end position="134"/>
    </location>
</feature>
<gene>
    <name evidence="3" type="ORF">AC478_00820</name>
</gene>
<evidence type="ECO:0000313" key="4">
    <source>
        <dbReference type="Proteomes" id="UP000054016"/>
    </source>
</evidence>
<dbReference type="AlphaFoldDB" id="A0A0M0BVP5"/>
<dbReference type="Pfam" id="PF00892">
    <property type="entry name" value="EamA"/>
    <property type="match status" value="2"/>
</dbReference>
<dbReference type="InterPro" id="IPR037185">
    <property type="entry name" value="EmrE-like"/>
</dbReference>
<feature type="transmembrane region" description="Helical" evidence="1">
    <location>
        <begin position="92"/>
        <end position="111"/>
    </location>
</feature>
<comment type="caution">
    <text evidence="3">The sequence shown here is derived from an EMBL/GenBank/DDBJ whole genome shotgun (WGS) entry which is preliminary data.</text>
</comment>
<feature type="transmembrane region" description="Helical" evidence="1">
    <location>
        <begin position="62"/>
        <end position="80"/>
    </location>
</feature>
<feature type="transmembrane region" description="Helical" evidence="1">
    <location>
        <begin position="29"/>
        <end position="50"/>
    </location>
</feature>
<feature type="transmembrane region" description="Helical" evidence="1">
    <location>
        <begin position="235"/>
        <end position="256"/>
    </location>
</feature>
<dbReference type="Gene3D" id="1.10.3730.20">
    <property type="match status" value="1"/>
</dbReference>
<feature type="transmembrane region" description="Helical" evidence="1">
    <location>
        <begin position="173"/>
        <end position="192"/>
    </location>
</feature>
<protein>
    <recommendedName>
        <fullName evidence="2">EamA domain-containing protein</fullName>
    </recommendedName>
</protein>
<evidence type="ECO:0000259" key="2">
    <source>
        <dbReference type="Pfam" id="PF00892"/>
    </source>
</evidence>
<evidence type="ECO:0000313" key="3">
    <source>
        <dbReference type="EMBL" id="KON32251.1"/>
    </source>
</evidence>
<dbReference type="InterPro" id="IPR052756">
    <property type="entry name" value="Alkyne_AA_exporter"/>
</dbReference>
<proteinExistence type="predicted"/>
<feature type="transmembrane region" description="Helical" evidence="1">
    <location>
        <begin position="198"/>
        <end position="223"/>
    </location>
</feature>
<sequence>MKTLAPALVSVVFWSSAFAGIRSALLNYAPGHLALLRFLVASSILLVYAVCNRVSVPNLRDIPKIMVLGFLGFTVYHIALNFGEISVTAGSASLLIASTPALTALLAVIFLKERMNRWGWVGIITSFFGVFLVSLGEGQGLQFNFGAILIFVAALSSSAYFVFQHPLLEKYGVLPMTTYVICAGTSFMLIFLPGLPQAIYSAPLCSTFSVVYLGVFPGALAYVTWTQALSKAPASLVSSFLYLSPVLAIFIASVLLNEIPSLVSLAGGGISILGVMLVNLFYR</sequence>
<accession>A0A0M0BVP5</accession>
<name>A0A0M0BVP5_9ARCH</name>
<keyword evidence="1" id="KW-1133">Transmembrane helix</keyword>
<dbReference type="GO" id="GO:0016020">
    <property type="term" value="C:membrane"/>
    <property type="evidence" value="ECO:0007669"/>
    <property type="project" value="InterPro"/>
</dbReference>
<feature type="transmembrane region" description="Helical" evidence="1">
    <location>
        <begin position="141"/>
        <end position="161"/>
    </location>
</feature>
<dbReference type="Proteomes" id="UP000054016">
    <property type="component" value="Unassembled WGS sequence"/>
</dbReference>
<dbReference type="EMBL" id="LFWV01000007">
    <property type="protein sequence ID" value="KON32251.1"/>
    <property type="molecule type" value="Genomic_DNA"/>
</dbReference>
<dbReference type="PATRIC" id="fig|1685125.3.peg.169"/>
<dbReference type="PANTHER" id="PTHR12715:SF4">
    <property type="entry name" value="EAMA DOMAIN-CONTAINING PROTEIN"/>
    <property type="match status" value="1"/>
</dbReference>